<proteinExistence type="predicted"/>
<organism evidence="1 2">
    <name type="scientific">Eumeta variegata</name>
    <name type="common">Bagworm moth</name>
    <name type="synonym">Eumeta japonica</name>
    <dbReference type="NCBI Taxonomy" id="151549"/>
    <lineage>
        <taxon>Eukaryota</taxon>
        <taxon>Metazoa</taxon>
        <taxon>Ecdysozoa</taxon>
        <taxon>Arthropoda</taxon>
        <taxon>Hexapoda</taxon>
        <taxon>Insecta</taxon>
        <taxon>Pterygota</taxon>
        <taxon>Neoptera</taxon>
        <taxon>Endopterygota</taxon>
        <taxon>Lepidoptera</taxon>
        <taxon>Glossata</taxon>
        <taxon>Ditrysia</taxon>
        <taxon>Tineoidea</taxon>
        <taxon>Psychidae</taxon>
        <taxon>Oiketicinae</taxon>
        <taxon>Eumeta</taxon>
    </lineage>
</organism>
<evidence type="ECO:0000313" key="2">
    <source>
        <dbReference type="Proteomes" id="UP000299102"/>
    </source>
</evidence>
<dbReference type="Proteomes" id="UP000299102">
    <property type="component" value="Unassembled WGS sequence"/>
</dbReference>
<accession>A0A4C1ZGU5</accession>
<sequence>MVSSRSVRSPAPNGRYRAPAPGALTKLFGFCADRRLTTLPGPADRESAAPPPHSTTTHLLFQVKSLATNGVNEVICSEPWRWPFLPGNGKPGRTWDHRPWRVLSPIPGVARPPSIIPHSILRTPFASWSIPLCVRIPARRAPRIRPTRVVYCSPLMNNRRLIRHLRNSRQLYDQTRTPTMDQDSPASWSGRVCPKTPITLEFIQQVPTKALSEIDTKRLGRSKN</sequence>
<keyword evidence="2" id="KW-1185">Reference proteome</keyword>
<protein>
    <submittedName>
        <fullName evidence="1">Uncharacterized protein</fullName>
    </submittedName>
</protein>
<name>A0A4C1ZGU5_EUMVA</name>
<evidence type="ECO:0000313" key="1">
    <source>
        <dbReference type="EMBL" id="GBP86632.1"/>
    </source>
</evidence>
<dbReference type="AlphaFoldDB" id="A0A4C1ZGU5"/>
<gene>
    <name evidence="1" type="ORF">EVAR_85765_1</name>
</gene>
<reference evidence="1 2" key="1">
    <citation type="journal article" date="2019" name="Commun. Biol.">
        <title>The bagworm genome reveals a unique fibroin gene that provides high tensile strength.</title>
        <authorList>
            <person name="Kono N."/>
            <person name="Nakamura H."/>
            <person name="Ohtoshi R."/>
            <person name="Tomita M."/>
            <person name="Numata K."/>
            <person name="Arakawa K."/>
        </authorList>
    </citation>
    <scope>NUCLEOTIDE SEQUENCE [LARGE SCALE GENOMIC DNA]</scope>
</reference>
<dbReference type="EMBL" id="BGZK01001804">
    <property type="protein sequence ID" value="GBP86632.1"/>
    <property type="molecule type" value="Genomic_DNA"/>
</dbReference>
<comment type="caution">
    <text evidence="1">The sequence shown here is derived from an EMBL/GenBank/DDBJ whole genome shotgun (WGS) entry which is preliminary data.</text>
</comment>